<dbReference type="GO" id="GO:0046872">
    <property type="term" value="F:metal ion binding"/>
    <property type="evidence" value="ECO:0007669"/>
    <property type="project" value="UniProtKB-KW"/>
</dbReference>
<dbReference type="HOGENOM" id="CLU_747267_0_0_2"/>
<dbReference type="GO" id="GO:0070069">
    <property type="term" value="C:cytochrome complex"/>
    <property type="evidence" value="ECO:0007669"/>
    <property type="project" value="InterPro"/>
</dbReference>
<dbReference type="RefSeq" id="WP_013604876.1">
    <property type="nucleotide sequence ID" value="NC_015151.1"/>
</dbReference>
<keyword evidence="3" id="KW-1003">Cell membrane</keyword>
<feature type="transmembrane region" description="Helical" evidence="11">
    <location>
        <begin position="57"/>
        <end position="81"/>
    </location>
</feature>
<proteinExistence type="predicted"/>
<evidence type="ECO:0000256" key="1">
    <source>
        <dbReference type="ARBA" id="ARBA00004651"/>
    </source>
</evidence>
<feature type="transmembrane region" description="Helical" evidence="11">
    <location>
        <begin position="255"/>
        <end position="278"/>
    </location>
</feature>
<feature type="transmembrane region" description="Helical" evidence="11">
    <location>
        <begin position="171"/>
        <end position="195"/>
    </location>
</feature>
<dbReference type="GO" id="GO:0005886">
    <property type="term" value="C:plasma membrane"/>
    <property type="evidence" value="ECO:0007669"/>
    <property type="project" value="UniProtKB-SubCell"/>
</dbReference>
<gene>
    <name evidence="12" type="ordered locus">VMUT_1509</name>
</gene>
<dbReference type="PANTHER" id="PTHR30365">
    <property type="entry name" value="CYTOCHROME D UBIQUINOL OXIDASE"/>
    <property type="match status" value="1"/>
</dbReference>
<dbReference type="EMBL" id="CP002529">
    <property type="protein sequence ID" value="ADY01714.1"/>
    <property type="molecule type" value="Genomic_DNA"/>
</dbReference>
<evidence type="ECO:0000256" key="9">
    <source>
        <dbReference type="ARBA" id="ARBA00023004"/>
    </source>
</evidence>
<evidence type="ECO:0000256" key="7">
    <source>
        <dbReference type="ARBA" id="ARBA00022982"/>
    </source>
</evidence>
<dbReference type="GO" id="GO:0016682">
    <property type="term" value="F:oxidoreductase activity, acting on diphenols and related substances as donors, oxygen as acceptor"/>
    <property type="evidence" value="ECO:0007669"/>
    <property type="project" value="TreeGrafter"/>
</dbReference>
<keyword evidence="5 11" id="KW-0812">Transmembrane</keyword>
<dbReference type="OrthoDB" id="15382at2157"/>
<evidence type="ECO:0000313" key="12">
    <source>
        <dbReference type="EMBL" id="ADY01714.1"/>
    </source>
</evidence>
<dbReference type="eggNOG" id="arCOG02720">
    <property type="taxonomic scope" value="Archaea"/>
</dbReference>
<evidence type="ECO:0000313" key="13">
    <source>
        <dbReference type="Proteomes" id="UP000007485"/>
    </source>
</evidence>
<feature type="transmembrane region" description="Helical" evidence="11">
    <location>
        <begin position="207"/>
        <end position="228"/>
    </location>
</feature>
<dbReference type="GO" id="GO:0019646">
    <property type="term" value="P:aerobic electron transport chain"/>
    <property type="evidence" value="ECO:0007669"/>
    <property type="project" value="InterPro"/>
</dbReference>
<keyword evidence="8 11" id="KW-1133">Transmembrane helix</keyword>
<evidence type="ECO:0000256" key="3">
    <source>
        <dbReference type="ARBA" id="ARBA00022475"/>
    </source>
</evidence>
<keyword evidence="6" id="KW-0479">Metal-binding</keyword>
<dbReference type="KEGG" id="vmo:VMUT_1509"/>
<evidence type="ECO:0000256" key="6">
    <source>
        <dbReference type="ARBA" id="ARBA00022723"/>
    </source>
</evidence>
<evidence type="ECO:0000256" key="10">
    <source>
        <dbReference type="ARBA" id="ARBA00023136"/>
    </source>
</evidence>
<dbReference type="InterPro" id="IPR002585">
    <property type="entry name" value="Cyt-d_ubiquinol_oxidase_su_1"/>
</dbReference>
<evidence type="ECO:0000256" key="4">
    <source>
        <dbReference type="ARBA" id="ARBA00022617"/>
    </source>
</evidence>
<evidence type="ECO:0000256" key="11">
    <source>
        <dbReference type="SAM" id="Phobius"/>
    </source>
</evidence>
<keyword evidence="10 11" id="KW-0472">Membrane</keyword>
<accession>F0QTK1</accession>
<keyword evidence="9" id="KW-0408">Iron</keyword>
<feature type="transmembrane region" description="Helical" evidence="11">
    <location>
        <begin position="93"/>
        <end position="117"/>
    </location>
</feature>
<keyword evidence="4" id="KW-0349">Heme</keyword>
<evidence type="ECO:0000256" key="8">
    <source>
        <dbReference type="ARBA" id="ARBA00022989"/>
    </source>
</evidence>
<reference evidence="12 13" key="1">
    <citation type="journal article" date="2011" name="J. Bacteriol.">
        <title>Complete genome sequence of 'Vulcanisaeta moutnovskia' strain 768-28, a novel member of the hyperthermophilic crenarchaeal genus vulcanisaeta.</title>
        <authorList>
            <person name="Gumerov V.M."/>
            <person name="Mardanov A.V."/>
            <person name="Beletsky A.V."/>
            <person name="Prokofeva M.I."/>
            <person name="Bonch-Osmolovskaya E.A."/>
            <person name="Ravin N.V."/>
            <person name="Skryabin K.G."/>
        </authorList>
    </citation>
    <scope>NUCLEOTIDE SEQUENCE [LARGE SCALE GENOMIC DNA]</scope>
    <source>
        <strain evidence="12 13">768-28</strain>
    </source>
</reference>
<dbReference type="STRING" id="985053.VMUT_1509"/>
<keyword evidence="2" id="KW-0813">Transport</keyword>
<dbReference type="Pfam" id="PF01654">
    <property type="entry name" value="Cyt_bd_oxida_I"/>
    <property type="match status" value="1"/>
</dbReference>
<keyword evidence="7" id="KW-0249">Electron transport</keyword>
<dbReference type="Proteomes" id="UP000007485">
    <property type="component" value="Chromosome"/>
</dbReference>
<feature type="transmembrane region" description="Helical" evidence="11">
    <location>
        <begin position="6"/>
        <end position="36"/>
    </location>
</feature>
<dbReference type="GO" id="GO:0020037">
    <property type="term" value="F:heme binding"/>
    <property type="evidence" value="ECO:0007669"/>
    <property type="project" value="TreeGrafter"/>
</dbReference>
<dbReference type="AlphaFoldDB" id="F0QTK1"/>
<evidence type="ECO:0000256" key="5">
    <source>
        <dbReference type="ARBA" id="ARBA00022692"/>
    </source>
</evidence>
<organism evidence="12 13">
    <name type="scientific">Vulcanisaeta moutnovskia (strain 768-28)</name>
    <dbReference type="NCBI Taxonomy" id="985053"/>
    <lineage>
        <taxon>Archaea</taxon>
        <taxon>Thermoproteota</taxon>
        <taxon>Thermoprotei</taxon>
        <taxon>Thermoproteales</taxon>
        <taxon>Thermoproteaceae</taxon>
        <taxon>Vulcanisaeta</taxon>
    </lineage>
</organism>
<protein>
    <submittedName>
        <fullName evidence="12">Cytochrome oxidase,subunit I (CydA-1)</fullName>
    </submittedName>
</protein>
<dbReference type="GeneID" id="10289161"/>
<dbReference type="GO" id="GO:0009055">
    <property type="term" value="F:electron transfer activity"/>
    <property type="evidence" value="ECO:0007669"/>
    <property type="project" value="InterPro"/>
</dbReference>
<comment type="subcellular location">
    <subcellularLocation>
        <location evidence="1">Cell membrane</location>
        <topology evidence="1">Multi-pass membrane protein</topology>
    </subcellularLocation>
</comment>
<sequence>MSNYLALLSFAVLGFALEMHLVFVNVIIGATVLTVITRYLAYLRQDPSLESVAKSMFRLMVVTELFGGVWGTILTVFMAGLFPSMTAIFTRVYFYPVAIALVGILVSIPFIAIYWHLWGRVSPRTHSLIGLPLAISVLLVPIGFRYLFAGLDYPQYVTTNFNPLTVFSNPVYPPLIVHTLIGAMDIGAFVIASVLTTRRNLSIKGISIALGTGLILLVPQAIAGAYYFTVLGRYDPYIASNIAGPLLGYDPSSVMFYPAFYAAVALTIALGITALYAFYAVMQGRVVRPVVISTGFLAEAILILMEYVNDGSRYPYLFISGGSGIPITQLLNTLIPLPLIAMYTMLLSTLAFTAIFTITLYYAVVRRFLPEE</sequence>
<feature type="transmembrane region" description="Helical" evidence="11">
    <location>
        <begin position="129"/>
        <end position="151"/>
    </location>
</feature>
<evidence type="ECO:0000256" key="2">
    <source>
        <dbReference type="ARBA" id="ARBA00022448"/>
    </source>
</evidence>
<name>F0QTK1_VULM7</name>
<keyword evidence="13" id="KW-1185">Reference proteome</keyword>
<feature type="transmembrane region" description="Helical" evidence="11">
    <location>
        <begin position="340"/>
        <end position="364"/>
    </location>
</feature>
<feature type="transmembrane region" description="Helical" evidence="11">
    <location>
        <begin position="290"/>
        <end position="308"/>
    </location>
</feature>
<dbReference type="PANTHER" id="PTHR30365:SF14">
    <property type="entry name" value="CYTOCHROME BD MENAQUINOL OXIDASE SUBUNIT I-RELATED"/>
    <property type="match status" value="1"/>
</dbReference>